<dbReference type="EMBL" id="CM037617">
    <property type="protein sequence ID" value="KAH8004245.1"/>
    <property type="molecule type" value="Genomic_DNA"/>
</dbReference>
<name>A0ACB8FFE1_9SAUR</name>
<accession>A0ACB8FFE1</accession>
<evidence type="ECO:0000313" key="1">
    <source>
        <dbReference type="EMBL" id="KAH8004245.1"/>
    </source>
</evidence>
<gene>
    <name evidence="1" type="ORF">K3G42_006278</name>
</gene>
<dbReference type="Proteomes" id="UP000827872">
    <property type="component" value="Linkage Group LG04"/>
</dbReference>
<reference evidence="1" key="1">
    <citation type="submission" date="2021-08" db="EMBL/GenBank/DDBJ databases">
        <title>The first chromosome-level gecko genome reveals the dynamic sex chromosomes of Neotropical dwarf geckos (Sphaerodactylidae: Sphaerodactylus).</title>
        <authorList>
            <person name="Pinto B.J."/>
            <person name="Keating S.E."/>
            <person name="Gamble T."/>
        </authorList>
    </citation>
    <scope>NUCLEOTIDE SEQUENCE</scope>
    <source>
        <strain evidence="1">TG3544</strain>
    </source>
</reference>
<proteinExistence type="predicted"/>
<sequence length="67" mass="7359">MAYPITAPTGVMSCECVPNGRSTCNILHKPTLNIQPTCHETSKSFLVLCQEPRSSHPLLRNFSSNVT</sequence>
<organism evidence="1 2">
    <name type="scientific">Sphaerodactylus townsendi</name>
    <dbReference type="NCBI Taxonomy" id="933632"/>
    <lineage>
        <taxon>Eukaryota</taxon>
        <taxon>Metazoa</taxon>
        <taxon>Chordata</taxon>
        <taxon>Craniata</taxon>
        <taxon>Vertebrata</taxon>
        <taxon>Euteleostomi</taxon>
        <taxon>Lepidosauria</taxon>
        <taxon>Squamata</taxon>
        <taxon>Bifurcata</taxon>
        <taxon>Gekkota</taxon>
        <taxon>Sphaerodactylidae</taxon>
        <taxon>Sphaerodactylus</taxon>
    </lineage>
</organism>
<keyword evidence="2" id="KW-1185">Reference proteome</keyword>
<protein>
    <submittedName>
        <fullName evidence="1">Uncharacterized protein</fullName>
    </submittedName>
</protein>
<comment type="caution">
    <text evidence="1">The sequence shown here is derived from an EMBL/GenBank/DDBJ whole genome shotgun (WGS) entry which is preliminary data.</text>
</comment>
<evidence type="ECO:0000313" key="2">
    <source>
        <dbReference type="Proteomes" id="UP000827872"/>
    </source>
</evidence>